<dbReference type="SUPFAM" id="SSF103473">
    <property type="entry name" value="MFS general substrate transporter"/>
    <property type="match status" value="1"/>
</dbReference>
<feature type="transmembrane region" description="Helical" evidence="7">
    <location>
        <begin position="66"/>
        <end position="85"/>
    </location>
</feature>
<feature type="transmembrane region" description="Helical" evidence="7">
    <location>
        <begin position="422"/>
        <end position="443"/>
    </location>
</feature>
<feature type="transmembrane region" description="Helical" evidence="7">
    <location>
        <begin position="216"/>
        <end position="233"/>
    </location>
</feature>
<dbReference type="PRINTS" id="PR01036">
    <property type="entry name" value="TCRTETB"/>
</dbReference>
<dbReference type="EMBL" id="PYYB01000001">
    <property type="protein sequence ID" value="PTL60849.1"/>
    <property type="molecule type" value="Genomic_DNA"/>
</dbReference>
<feature type="transmembrane region" description="Helical" evidence="7">
    <location>
        <begin position="393"/>
        <end position="416"/>
    </location>
</feature>
<feature type="transmembrane region" description="Helical" evidence="7">
    <location>
        <begin position="349"/>
        <end position="372"/>
    </location>
</feature>
<name>A0A2T4UNN6_9ACTN</name>
<evidence type="ECO:0000256" key="7">
    <source>
        <dbReference type="SAM" id="Phobius"/>
    </source>
</evidence>
<dbReference type="InterPro" id="IPR011701">
    <property type="entry name" value="MFS"/>
</dbReference>
<keyword evidence="4 7" id="KW-0812">Transmembrane</keyword>
<dbReference type="OrthoDB" id="4484751at2"/>
<accession>A0A2T4UNN6</accession>
<reference evidence="9 10" key="1">
    <citation type="submission" date="2018-03" db="EMBL/GenBank/DDBJ databases">
        <title>Aquarubrobacter algicola gen. nov., sp. nov., a novel actinobacterium isolated from shallow eutrophic lake during the end of cyanobacterial harmful algal blooms.</title>
        <authorList>
            <person name="Chun S.J."/>
        </authorList>
    </citation>
    <scope>NUCLEOTIDE SEQUENCE [LARGE SCALE GENOMIC DNA]</scope>
    <source>
        <strain evidence="9 10">Seoho-28</strain>
    </source>
</reference>
<dbReference type="Pfam" id="PF07690">
    <property type="entry name" value="MFS_1"/>
    <property type="match status" value="1"/>
</dbReference>
<evidence type="ECO:0000256" key="5">
    <source>
        <dbReference type="ARBA" id="ARBA00022989"/>
    </source>
</evidence>
<evidence type="ECO:0000313" key="10">
    <source>
        <dbReference type="Proteomes" id="UP000240739"/>
    </source>
</evidence>
<feature type="transmembrane region" description="Helical" evidence="7">
    <location>
        <begin position="253"/>
        <end position="277"/>
    </location>
</feature>
<feature type="transmembrane region" description="Helical" evidence="7">
    <location>
        <begin position="323"/>
        <end position="343"/>
    </location>
</feature>
<dbReference type="PANTHER" id="PTHR42718">
    <property type="entry name" value="MAJOR FACILITATOR SUPERFAMILY MULTIDRUG TRANSPORTER MFSC"/>
    <property type="match status" value="1"/>
</dbReference>
<dbReference type="InterPro" id="IPR036259">
    <property type="entry name" value="MFS_trans_sf"/>
</dbReference>
<dbReference type="AlphaFoldDB" id="A0A2T4UNN6"/>
<protein>
    <submittedName>
        <fullName evidence="9">MFS transporter</fullName>
    </submittedName>
</protein>
<keyword evidence="3" id="KW-1003">Cell membrane</keyword>
<organism evidence="9 10">
    <name type="scientific">Paraconexibacter algicola</name>
    <dbReference type="NCBI Taxonomy" id="2133960"/>
    <lineage>
        <taxon>Bacteria</taxon>
        <taxon>Bacillati</taxon>
        <taxon>Actinomycetota</taxon>
        <taxon>Thermoleophilia</taxon>
        <taxon>Solirubrobacterales</taxon>
        <taxon>Paraconexibacteraceae</taxon>
        <taxon>Paraconexibacter</taxon>
    </lineage>
</organism>
<dbReference type="Gene3D" id="1.20.1720.10">
    <property type="entry name" value="Multidrug resistance protein D"/>
    <property type="match status" value="1"/>
</dbReference>
<feature type="domain" description="Major facilitator superfamily (MFS) profile" evidence="8">
    <location>
        <begin position="1"/>
        <end position="448"/>
    </location>
</feature>
<dbReference type="PANTHER" id="PTHR42718:SF46">
    <property type="entry name" value="BLR6921 PROTEIN"/>
    <property type="match status" value="1"/>
</dbReference>
<keyword evidence="2" id="KW-0813">Transport</keyword>
<proteinExistence type="predicted"/>
<evidence type="ECO:0000256" key="1">
    <source>
        <dbReference type="ARBA" id="ARBA00004651"/>
    </source>
</evidence>
<dbReference type="CDD" id="cd17504">
    <property type="entry name" value="MFS_MMR_MDR_like"/>
    <property type="match status" value="1"/>
</dbReference>
<sequence length="475" mass="47883">MLVLSMAAATFALAQSTLIPALTTLQEEFGTDAAGVAWVLTGYLVTAAVFTPIMGRLGDMFGKRRLLVISLVAFAAGSALSALGSTLEVVVAGRVLQGVAGGVFPLCFGIIRDEFPREKVPSSIGLIASIAGIGGGIGIVGGGLLVDQASYHWIFWVAAALAVVSAVGAQLLVPESPVRSPGKVDLRGAAILSVGLVLPLFAVSRATTWGWTDSRLVALVLAGLAVLAVWYRVEARTAQPLADVETLRSPPILMTNVATFLVGFGMFGSFILVPQLAQSPESSGYGFGLDATQAGLLLLPGSLSMLVTGPFAGALAGRVGPRVPLVIGGALSTLGLVLLGVAHGSELQVLLFGCVLFTGIGFAFAAMPNLIVAAVRPDQTGEATGFNALVRSAGASLGSQAAASILAGSALAGTVVPQESGFTTAFLVMGGVAAVATAVSCVIPEPGRSRAGVGLAEELAATAPLAERPATLSRA</sequence>
<feature type="transmembrane region" description="Helical" evidence="7">
    <location>
        <begin position="123"/>
        <end position="145"/>
    </location>
</feature>
<evidence type="ECO:0000313" key="9">
    <source>
        <dbReference type="EMBL" id="PTL60849.1"/>
    </source>
</evidence>
<evidence type="ECO:0000256" key="2">
    <source>
        <dbReference type="ARBA" id="ARBA00022448"/>
    </source>
</evidence>
<dbReference type="PROSITE" id="PS50850">
    <property type="entry name" value="MFS"/>
    <property type="match status" value="1"/>
</dbReference>
<dbReference type="GO" id="GO:0005886">
    <property type="term" value="C:plasma membrane"/>
    <property type="evidence" value="ECO:0007669"/>
    <property type="project" value="UniProtKB-SubCell"/>
</dbReference>
<comment type="caution">
    <text evidence="9">The sequence shown here is derived from an EMBL/GenBank/DDBJ whole genome shotgun (WGS) entry which is preliminary data.</text>
</comment>
<dbReference type="Gene3D" id="1.20.1250.20">
    <property type="entry name" value="MFS general substrate transporter like domains"/>
    <property type="match status" value="1"/>
</dbReference>
<feature type="transmembrane region" description="Helical" evidence="7">
    <location>
        <begin position="297"/>
        <end position="316"/>
    </location>
</feature>
<feature type="transmembrane region" description="Helical" evidence="7">
    <location>
        <begin position="151"/>
        <end position="172"/>
    </location>
</feature>
<keyword evidence="10" id="KW-1185">Reference proteome</keyword>
<evidence type="ECO:0000259" key="8">
    <source>
        <dbReference type="PROSITE" id="PS50850"/>
    </source>
</evidence>
<dbReference type="InterPro" id="IPR020846">
    <property type="entry name" value="MFS_dom"/>
</dbReference>
<dbReference type="GO" id="GO:0022857">
    <property type="term" value="F:transmembrane transporter activity"/>
    <property type="evidence" value="ECO:0007669"/>
    <property type="project" value="InterPro"/>
</dbReference>
<comment type="subcellular location">
    <subcellularLocation>
        <location evidence="1">Cell membrane</location>
        <topology evidence="1">Multi-pass membrane protein</topology>
    </subcellularLocation>
</comment>
<evidence type="ECO:0000256" key="3">
    <source>
        <dbReference type="ARBA" id="ARBA00022475"/>
    </source>
</evidence>
<evidence type="ECO:0000256" key="6">
    <source>
        <dbReference type="ARBA" id="ARBA00023136"/>
    </source>
</evidence>
<evidence type="ECO:0000256" key="4">
    <source>
        <dbReference type="ARBA" id="ARBA00022692"/>
    </source>
</evidence>
<feature type="transmembrane region" description="Helical" evidence="7">
    <location>
        <begin position="37"/>
        <end position="54"/>
    </location>
</feature>
<feature type="transmembrane region" description="Helical" evidence="7">
    <location>
        <begin position="91"/>
        <end position="111"/>
    </location>
</feature>
<feature type="transmembrane region" description="Helical" evidence="7">
    <location>
        <begin position="184"/>
        <end position="204"/>
    </location>
</feature>
<dbReference type="Proteomes" id="UP000240739">
    <property type="component" value="Unassembled WGS sequence"/>
</dbReference>
<gene>
    <name evidence="9" type="ORF">C7Y72_13715</name>
</gene>
<keyword evidence="6 7" id="KW-0472">Membrane</keyword>
<keyword evidence="5 7" id="KW-1133">Transmembrane helix</keyword>